<feature type="compositionally biased region" description="Basic and acidic residues" evidence="5">
    <location>
        <begin position="134"/>
        <end position="148"/>
    </location>
</feature>
<evidence type="ECO:0000256" key="1">
    <source>
        <dbReference type="ARBA" id="ARBA00022630"/>
    </source>
</evidence>
<reference evidence="7" key="3">
    <citation type="submission" date="2014-01" db="EMBL/GenBank/DDBJ databases">
        <title>Evolution of pathogenesis and genome organization in the Tremellales.</title>
        <authorList>
            <person name="Cuomo C."/>
            <person name="Litvintseva A."/>
            <person name="Heitman J."/>
            <person name="Chen Y."/>
            <person name="Sun S."/>
            <person name="Springer D."/>
            <person name="Dromer F."/>
            <person name="Young S."/>
            <person name="Zeng Q."/>
            <person name="Chapman S."/>
            <person name="Gujja S."/>
            <person name="Saif S."/>
            <person name="Birren B."/>
        </authorList>
    </citation>
    <scope>NUCLEOTIDE SEQUENCE</scope>
    <source>
        <strain evidence="7">CBS 10118</strain>
    </source>
</reference>
<dbReference type="GO" id="GO:0004497">
    <property type="term" value="F:monooxygenase activity"/>
    <property type="evidence" value="ECO:0007669"/>
    <property type="project" value="UniProtKB-KW"/>
</dbReference>
<evidence type="ECO:0000256" key="2">
    <source>
        <dbReference type="ARBA" id="ARBA00022827"/>
    </source>
</evidence>
<keyword evidence="3" id="KW-0560">Oxidoreductase</keyword>
<evidence type="ECO:0000256" key="3">
    <source>
        <dbReference type="ARBA" id="ARBA00023002"/>
    </source>
</evidence>
<keyword evidence="9" id="KW-1185">Reference proteome</keyword>
<dbReference type="InterPro" id="IPR002938">
    <property type="entry name" value="FAD-bd"/>
</dbReference>
<dbReference type="Proteomes" id="UP000092730">
    <property type="component" value="Chromosome 1"/>
</dbReference>
<reference evidence="7" key="1">
    <citation type="submission" date="2013-07" db="EMBL/GenBank/DDBJ databases">
        <title>The Genome Sequence of Cryptococcus bestiolae CBS10118.</title>
        <authorList>
            <consortium name="The Broad Institute Genome Sequencing Platform"/>
            <person name="Cuomo C."/>
            <person name="Litvintseva A."/>
            <person name="Chen Y."/>
            <person name="Heitman J."/>
            <person name="Sun S."/>
            <person name="Springer D."/>
            <person name="Dromer F."/>
            <person name="Young S.K."/>
            <person name="Zeng Q."/>
            <person name="Gargeya S."/>
            <person name="Fitzgerald M."/>
            <person name="Abouelleil A."/>
            <person name="Alvarado L."/>
            <person name="Berlin A.M."/>
            <person name="Chapman S.B."/>
            <person name="Dewar J."/>
            <person name="Goldberg J."/>
            <person name="Griggs A."/>
            <person name="Gujja S."/>
            <person name="Hansen M."/>
            <person name="Howarth C."/>
            <person name="Imamovic A."/>
            <person name="Larimer J."/>
            <person name="McCowan C."/>
            <person name="Murphy C."/>
            <person name="Pearson M."/>
            <person name="Priest M."/>
            <person name="Roberts A."/>
            <person name="Saif S."/>
            <person name="Shea T."/>
            <person name="Sykes S."/>
            <person name="Wortman J."/>
            <person name="Nusbaum C."/>
            <person name="Birren B."/>
        </authorList>
    </citation>
    <scope>NUCLEOTIDE SEQUENCE [LARGE SCALE GENOMIC DNA]</scope>
    <source>
        <strain evidence="7">CBS 10118</strain>
    </source>
</reference>
<evidence type="ECO:0000313" key="7">
    <source>
        <dbReference type="EMBL" id="OCF26764.1"/>
    </source>
</evidence>
<evidence type="ECO:0000256" key="5">
    <source>
        <dbReference type="SAM" id="MobiDB-lite"/>
    </source>
</evidence>
<dbReference type="PRINTS" id="PR00420">
    <property type="entry name" value="RNGMNOXGNASE"/>
</dbReference>
<feature type="compositionally biased region" description="Polar residues" evidence="5">
    <location>
        <begin position="149"/>
        <end position="161"/>
    </location>
</feature>
<dbReference type="GO" id="GO:0071949">
    <property type="term" value="F:FAD binding"/>
    <property type="evidence" value="ECO:0007669"/>
    <property type="project" value="InterPro"/>
</dbReference>
<dbReference type="PANTHER" id="PTHR46972:SF1">
    <property type="entry name" value="FAD DEPENDENT OXIDOREDUCTASE DOMAIN-CONTAINING PROTEIN"/>
    <property type="match status" value="1"/>
</dbReference>
<dbReference type="OrthoDB" id="2564905at2759"/>
<feature type="compositionally biased region" description="Basic and acidic residues" evidence="5">
    <location>
        <begin position="89"/>
        <end position="100"/>
    </location>
</feature>
<accession>A0A1B9G6U6</accession>
<dbReference type="AlphaFoldDB" id="A0A1B9G6U6"/>
<dbReference type="SUPFAM" id="SSF51905">
    <property type="entry name" value="FAD/NAD(P)-binding domain"/>
    <property type="match status" value="1"/>
</dbReference>
<name>A0A1B9G6U6_9TREE</name>
<dbReference type="RefSeq" id="XP_019047834.1">
    <property type="nucleotide sequence ID" value="XM_019191086.1"/>
</dbReference>
<evidence type="ECO:0000259" key="6">
    <source>
        <dbReference type="Pfam" id="PF01494"/>
    </source>
</evidence>
<dbReference type="Pfam" id="PF01494">
    <property type="entry name" value="FAD_binding_3"/>
    <property type="match status" value="1"/>
</dbReference>
<proteinExistence type="predicted"/>
<organism evidence="7">
    <name type="scientific">Kwoniella bestiolae CBS 10118</name>
    <dbReference type="NCBI Taxonomy" id="1296100"/>
    <lineage>
        <taxon>Eukaryota</taxon>
        <taxon>Fungi</taxon>
        <taxon>Dikarya</taxon>
        <taxon>Basidiomycota</taxon>
        <taxon>Agaricomycotina</taxon>
        <taxon>Tremellomycetes</taxon>
        <taxon>Tremellales</taxon>
        <taxon>Cryptococcaceae</taxon>
        <taxon>Kwoniella</taxon>
    </lineage>
</organism>
<gene>
    <name evidence="7" type="ORF">I302_04453</name>
    <name evidence="8" type="ORF">I302_101077</name>
</gene>
<dbReference type="InterPro" id="IPR036188">
    <property type="entry name" value="FAD/NAD-bd_sf"/>
</dbReference>
<feature type="domain" description="FAD-binding" evidence="6">
    <location>
        <begin position="218"/>
        <end position="264"/>
    </location>
</feature>
<dbReference type="KEGG" id="kbi:30208852"/>
<dbReference type="EMBL" id="KI894020">
    <property type="protein sequence ID" value="OCF26764.1"/>
    <property type="molecule type" value="Genomic_DNA"/>
</dbReference>
<sequence length="348" mass="38870">MFSQTRQSLLPHTEVLEKLPWTIINSRTSSSEVLRWLKDPHGINTIYGDSFSATMIPLSSGVNLGNEVGADGDKHVLSPVVEEGPNDGMKPDDEGRKEDGSITQNDDITVNDHQGIKLINGIERTTPKSNTDNTTEHIPEEPSTDHPKSSNPDNLSTNPITTPKEISQVYVALTVPSKWLSPSYCHQMSKCTCEPTIHSLFLRNLENSDGWGRRKGYQMYSMRRTFAGRGRVVLLGDAGHGMPPFCGAGAGSAVVDSIELVRELERGLDNIDYTLQEFRTQSQSRNDPLIKESNRLLWLAQGETELSMLARKVVFWGLEMGEVFSGKRRKLEEQLRKSIEEDESKGMR</sequence>
<dbReference type="VEuPathDB" id="FungiDB:I302_04453"/>
<keyword evidence="2" id="KW-0274">FAD</keyword>
<evidence type="ECO:0000313" key="8">
    <source>
        <dbReference type="EMBL" id="WVW79112.1"/>
    </source>
</evidence>
<reference evidence="8" key="4">
    <citation type="submission" date="2024-02" db="EMBL/GenBank/DDBJ databases">
        <title>Comparative genomics of Cryptococcus and Kwoniella reveals pathogenesis evolution and contrasting modes of karyotype evolution via chromosome fusion or intercentromeric recombination.</title>
        <authorList>
            <person name="Coelho M.A."/>
            <person name="David-Palma M."/>
            <person name="Shea T."/>
            <person name="Bowers K."/>
            <person name="McGinley-Smith S."/>
            <person name="Mohammad A.W."/>
            <person name="Gnirke A."/>
            <person name="Yurkov A.M."/>
            <person name="Nowrousian M."/>
            <person name="Sun S."/>
            <person name="Cuomo C.A."/>
            <person name="Heitman J."/>
        </authorList>
    </citation>
    <scope>NUCLEOTIDE SEQUENCE</scope>
    <source>
        <strain evidence="8">CBS 10118</strain>
    </source>
</reference>
<dbReference type="Gene3D" id="3.50.50.60">
    <property type="entry name" value="FAD/NAD(P)-binding domain"/>
    <property type="match status" value="1"/>
</dbReference>
<protein>
    <recommendedName>
        <fullName evidence="6">FAD-binding domain-containing protein</fullName>
    </recommendedName>
</protein>
<reference evidence="8" key="2">
    <citation type="submission" date="2013-07" db="EMBL/GenBank/DDBJ databases">
        <authorList>
            <consortium name="The Broad Institute Genome Sequencing Platform"/>
            <person name="Cuomo C."/>
            <person name="Litvintseva A."/>
            <person name="Chen Y."/>
            <person name="Heitman J."/>
            <person name="Sun S."/>
            <person name="Springer D."/>
            <person name="Dromer F."/>
            <person name="Young S.K."/>
            <person name="Zeng Q."/>
            <person name="Gargeya S."/>
            <person name="Fitzgerald M."/>
            <person name="Abouelleil A."/>
            <person name="Alvarado L."/>
            <person name="Berlin A.M."/>
            <person name="Chapman S.B."/>
            <person name="Dewar J."/>
            <person name="Goldberg J."/>
            <person name="Griggs A."/>
            <person name="Gujja S."/>
            <person name="Hansen M."/>
            <person name="Howarth C."/>
            <person name="Imamovic A."/>
            <person name="Larimer J."/>
            <person name="McCowan C."/>
            <person name="Murphy C."/>
            <person name="Pearson M."/>
            <person name="Priest M."/>
            <person name="Roberts A."/>
            <person name="Saif S."/>
            <person name="Shea T."/>
            <person name="Sykes S."/>
            <person name="Wortman J."/>
            <person name="Nusbaum C."/>
            <person name="Birren B."/>
        </authorList>
    </citation>
    <scope>NUCLEOTIDE SEQUENCE</scope>
    <source>
        <strain evidence="8">CBS 10118</strain>
    </source>
</reference>
<dbReference type="GeneID" id="30208852"/>
<feature type="compositionally biased region" description="Polar residues" evidence="5">
    <location>
        <begin position="101"/>
        <end position="112"/>
    </location>
</feature>
<evidence type="ECO:0000256" key="4">
    <source>
        <dbReference type="ARBA" id="ARBA00023033"/>
    </source>
</evidence>
<dbReference type="PANTHER" id="PTHR46972">
    <property type="entry name" value="MONOOXYGENASE ASQM-RELATED"/>
    <property type="match status" value="1"/>
</dbReference>
<keyword evidence="4" id="KW-0503">Monooxygenase</keyword>
<keyword evidence="1" id="KW-0285">Flavoprotein</keyword>
<dbReference type="EMBL" id="CP144541">
    <property type="protein sequence ID" value="WVW79112.1"/>
    <property type="molecule type" value="Genomic_DNA"/>
</dbReference>
<feature type="region of interest" description="Disordered" evidence="5">
    <location>
        <begin position="77"/>
        <end position="161"/>
    </location>
</feature>
<evidence type="ECO:0000313" key="9">
    <source>
        <dbReference type="Proteomes" id="UP000092730"/>
    </source>
</evidence>
<dbReference type="STRING" id="1296100.A0A1B9G6U6"/>